<evidence type="ECO:0000259" key="2">
    <source>
        <dbReference type="Pfam" id="PF03795"/>
    </source>
</evidence>
<dbReference type="Pfam" id="PF03795">
    <property type="entry name" value="YCII"/>
    <property type="match status" value="1"/>
</dbReference>
<organism evidence="3 4">
    <name type="scientific">Dactylosporangium maewongense</name>
    <dbReference type="NCBI Taxonomy" id="634393"/>
    <lineage>
        <taxon>Bacteria</taxon>
        <taxon>Bacillati</taxon>
        <taxon>Actinomycetota</taxon>
        <taxon>Actinomycetes</taxon>
        <taxon>Micromonosporales</taxon>
        <taxon>Micromonosporaceae</taxon>
        <taxon>Dactylosporangium</taxon>
    </lineage>
</organism>
<sequence>MAKYLLIVDYNGGDVDTPMDEWTPQDIAAHMDYYGALRQELLDSGELVDQQALTGPEHAKVVTSDGVAAPVVTDGPFAESKELLAGYQLVDVDSEARAIEIAAKISCVPGPGGVPQRQPITVRRVMDAADFELLTSEV</sequence>
<feature type="domain" description="YCII-related" evidence="2">
    <location>
        <begin position="27"/>
        <end position="108"/>
    </location>
</feature>
<dbReference type="Gene3D" id="3.30.70.1060">
    <property type="entry name" value="Dimeric alpha+beta barrel"/>
    <property type="match status" value="1"/>
</dbReference>
<proteinExistence type="inferred from homology"/>
<gene>
    <name evidence="3" type="ORF">GCM10009827_027360</name>
</gene>
<dbReference type="InterPro" id="IPR005545">
    <property type="entry name" value="YCII"/>
</dbReference>
<dbReference type="Proteomes" id="UP001501470">
    <property type="component" value="Unassembled WGS sequence"/>
</dbReference>
<protein>
    <submittedName>
        <fullName evidence="3">YciI family protein</fullName>
    </submittedName>
</protein>
<comment type="similarity">
    <text evidence="1">Belongs to the YciI family.</text>
</comment>
<dbReference type="PANTHER" id="PTHR35174">
    <property type="entry name" value="BLL7171 PROTEIN-RELATED"/>
    <property type="match status" value="1"/>
</dbReference>
<dbReference type="EMBL" id="BAAAQD010000004">
    <property type="protein sequence ID" value="GAA1511623.1"/>
    <property type="molecule type" value="Genomic_DNA"/>
</dbReference>
<keyword evidence="4" id="KW-1185">Reference proteome</keyword>
<comment type="caution">
    <text evidence="3">The sequence shown here is derived from an EMBL/GenBank/DDBJ whole genome shotgun (WGS) entry which is preliminary data.</text>
</comment>
<evidence type="ECO:0000313" key="4">
    <source>
        <dbReference type="Proteomes" id="UP001501470"/>
    </source>
</evidence>
<dbReference type="RefSeq" id="WP_344502206.1">
    <property type="nucleotide sequence ID" value="NZ_BAAAQD010000004.1"/>
</dbReference>
<evidence type="ECO:0000256" key="1">
    <source>
        <dbReference type="ARBA" id="ARBA00007689"/>
    </source>
</evidence>
<name>A0ABN2A5M2_9ACTN</name>
<dbReference type="PANTHER" id="PTHR35174:SF3">
    <property type="entry name" value="BLL7171 PROTEIN"/>
    <property type="match status" value="1"/>
</dbReference>
<evidence type="ECO:0000313" key="3">
    <source>
        <dbReference type="EMBL" id="GAA1511623.1"/>
    </source>
</evidence>
<dbReference type="InterPro" id="IPR011008">
    <property type="entry name" value="Dimeric_a/b-barrel"/>
</dbReference>
<accession>A0ABN2A5M2</accession>
<reference evidence="3 4" key="1">
    <citation type="journal article" date="2019" name="Int. J. Syst. Evol. Microbiol.">
        <title>The Global Catalogue of Microorganisms (GCM) 10K type strain sequencing project: providing services to taxonomists for standard genome sequencing and annotation.</title>
        <authorList>
            <consortium name="The Broad Institute Genomics Platform"/>
            <consortium name="The Broad Institute Genome Sequencing Center for Infectious Disease"/>
            <person name="Wu L."/>
            <person name="Ma J."/>
        </authorList>
    </citation>
    <scope>NUCLEOTIDE SEQUENCE [LARGE SCALE GENOMIC DNA]</scope>
    <source>
        <strain evidence="3 4">JCM 15933</strain>
    </source>
</reference>
<dbReference type="SUPFAM" id="SSF54909">
    <property type="entry name" value="Dimeric alpha+beta barrel"/>
    <property type="match status" value="1"/>
</dbReference>